<dbReference type="AlphaFoldDB" id="A0ABD4Z4P9"/>
<feature type="domain" description="Helicase ATP-binding" evidence="10">
    <location>
        <begin position="38"/>
        <end position="219"/>
    </location>
</feature>
<dbReference type="InterPro" id="IPR045628">
    <property type="entry name" value="Lhr_WH_dom"/>
</dbReference>
<dbReference type="RefSeq" id="WP_285272950.1">
    <property type="nucleotide sequence ID" value="NZ_JASNVW010000001.1"/>
</dbReference>
<evidence type="ECO:0000313" key="13">
    <source>
        <dbReference type="Proteomes" id="UP001529235"/>
    </source>
</evidence>
<dbReference type="InterPro" id="IPR027417">
    <property type="entry name" value="P-loop_NTPase"/>
</dbReference>
<dbReference type="GO" id="GO:0016787">
    <property type="term" value="F:hydrolase activity"/>
    <property type="evidence" value="ECO:0007669"/>
    <property type="project" value="UniProtKB-KW"/>
</dbReference>
<evidence type="ECO:0000259" key="11">
    <source>
        <dbReference type="PROSITE" id="PS51194"/>
    </source>
</evidence>
<dbReference type="GO" id="GO:0003677">
    <property type="term" value="F:DNA binding"/>
    <property type="evidence" value="ECO:0007669"/>
    <property type="project" value="UniProtKB-KW"/>
</dbReference>
<evidence type="ECO:0000256" key="1">
    <source>
        <dbReference type="ARBA" id="ARBA00022741"/>
    </source>
</evidence>
<evidence type="ECO:0000259" key="10">
    <source>
        <dbReference type="PROSITE" id="PS51192"/>
    </source>
</evidence>
<organism evidence="12 13">
    <name type="scientific">Ignisphaera cupida</name>
    <dbReference type="NCBI Taxonomy" id="3050454"/>
    <lineage>
        <taxon>Archaea</taxon>
        <taxon>Thermoproteota</taxon>
        <taxon>Thermoprotei</taxon>
        <taxon>Desulfurococcales</taxon>
        <taxon>Desulfurococcaceae</taxon>
        <taxon>Ignisphaera</taxon>
    </lineage>
</organism>
<dbReference type="EMBL" id="JASNVW010000001">
    <property type="protein sequence ID" value="MDK6027972.1"/>
    <property type="molecule type" value="Genomic_DNA"/>
</dbReference>
<keyword evidence="6" id="KW-0238">DNA-binding</keyword>
<dbReference type="SMART" id="SM00487">
    <property type="entry name" value="DEXDc"/>
    <property type="match status" value="1"/>
</dbReference>
<dbReference type="PROSITE" id="PS51192">
    <property type="entry name" value="HELICASE_ATP_BIND_1"/>
    <property type="match status" value="1"/>
</dbReference>
<dbReference type="Pfam" id="PF08494">
    <property type="entry name" value="DEAD_assoc"/>
    <property type="match status" value="1"/>
</dbReference>
<evidence type="ECO:0000313" key="12">
    <source>
        <dbReference type="EMBL" id="MDK6027972.1"/>
    </source>
</evidence>
<keyword evidence="5" id="KW-0067">ATP-binding</keyword>
<dbReference type="Pfam" id="PF00270">
    <property type="entry name" value="DEAD"/>
    <property type="match status" value="1"/>
</dbReference>
<comment type="caution">
    <text evidence="12">The sequence shown here is derived from an EMBL/GenBank/DDBJ whole genome shotgun (WGS) entry which is preliminary data.</text>
</comment>
<name>A0ABD4Z4P9_9CREN</name>
<dbReference type="PROSITE" id="PS51194">
    <property type="entry name" value="HELICASE_CTER"/>
    <property type="match status" value="1"/>
</dbReference>
<dbReference type="SUPFAM" id="SSF52540">
    <property type="entry name" value="P-loop containing nucleoside triphosphate hydrolases"/>
    <property type="match status" value="1"/>
</dbReference>
<dbReference type="Gene3D" id="3.40.50.300">
    <property type="entry name" value="P-loop containing nucleotide triphosphate hydrolases"/>
    <property type="match status" value="2"/>
</dbReference>
<dbReference type="Pfam" id="PF19306">
    <property type="entry name" value="WHD_Lhr"/>
    <property type="match status" value="1"/>
</dbReference>
<evidence type="ECO:0000256" key="7">
    <source>
        <dbReference type="ARBA" id="ARBA00023204"/>
    </source>
</evidence>
<keyword evidence="13" id="KW-1185">Reference proteome</keyword>
<accession>A0ABD4Z4P9</accession>
<dbReference type="GO" id="GO:0004386">
    <property type="term" value="F:helicase activity"/>
    <property type="evidence" value="ECO:0007669"/>
    <property type="project" value="UniProtKB-KW"/>
</dbReference>
<keyword evidence="8" id="KW-0413">Isomerase</keyword>
<dbReference type="GO" id="GO:0006281">
    <property type="term" value="P:DNA repair"/>
    <property type="evidence" value="ECO:0007669"/>
    <property type="project" value="UniProtKB-KW"/>
</dbReference>
<dbReference type="InterPro" id="IPR014001">
    <property type="entry name" value="Helicase_ATP-bd"/>
</dbReference>
<evidence type="ECO:0000256" key="5">
    <source>
        <dbReference type="ARBA" id="ARBA00022840"/>
    </source>
</evidence>
<evidence type="ECO:0000256" key="4">
    <source>
        <dbReference type="ARBA" id="ARBA00022806"/>
    </source>
</evidence>
<dbReference type="InterPro" id="IPR052511">
    <property type="entry name" value="ATP-dep_Helicase"/>
</dbReference>
<feature type="domain" description="Helicase C-terminal" evidence="11">
    <location>
        <begin position="247"/>
        <end position="408"/>
    </location>
</feature>
<evidence type="ECO:0000256" key="3">
    <source>
        <dbReference type="ARBA" id="ARBA00022801"/>
    </source>
</evidence>
<dbReference type="InterPro" id="IPR017170">
    <property type="entry name" value="Lhr-like"/>
</dbReference>
<evidence type="ECO:0000256" key="6">
    <source>
        <dbReference type="ARBA" id="ARBA00023125"/>
    </source>
</evidence>
<dbReference type="InterPro" id="IPR013701">
    <property type="entry name" value="Lhr-like_DEAD/DEAH_assoc"/>
</dbReference>
<dbReference type="Pfam" id="PF00271">
    <property type="entry name" value="Helicase_C"/>
    <property type="match status" value="1"/>
</dbReference>
<gene>
    <name evidence="12" type="ORF">QPL79_01145</name>
</gene>
<evidence type="ECO:0000256" key="9">
    <source>
        <dbReference type="ARBA" id="ARBA00093467"/>
    </source>
</evidence>
<evidence type="ECO:0000256" key="8">
    <source>
        <dbReference type="ARBA" id="ARBA00023235"/>
    </source>
</evidence>
<dbReference type="PANTHER" id="PTHR47962:SF5">
    <property type="entry name" value="ATP-DEPENDENT HELICASE LHR-RELATED"/>
    <property type="match status" value="1"/>
</dbReference>
<proteinExistence type="inferred from homology"/>
<dbReference type="GO" id="GO:0140097">
    <property type="term" value="F:catalytic activity, acting on DNA"/>
    <property type="evidence" value="ECO:0007669"/>
    <property type="project" value="UniProtKB-ARBA"/>
</dbReference>
<protein>
    <submittedName>
        <fullName evidence="12">DEAD/DEAH box helicase</fullName>
    </submittedName>
</protein>
<reference evidence="12 13" key="1">
    <citation type="submission" date="2023-05" db="EMBL/GenBank/DDBJ databases">
        <title>A new hyperthermophilic archaea 'Ignisphaera cupida' sp. nov. and description of the family 'Ignisphaeraceae' fam. nov.</title>
        <authorList>
            <person name="Podosokorskaya O.A."/>
            <person name="Elcheninov A.G."/>
            <person name="Klukina A."/>
            <person name="Merkel A.Y."/>
        </authorList>
    </citation>
    <scope>NUCLEOTIDE SEQUENCE [LARGE SCALE GENOMIC DNA]</scope>
    <source>
        <strain evidence="12 13">4213-co</strain>
    </source>
</reference>
<dbReference type="PANTHER" id="PTHR47962">
    <property type="entry name" value="ATP-DEPENDENT HELICASE LHR-RELATED-RELATED"/>
    <property type="match status" value="1"/>
</dbReference>
<sequence>MVLFKVSVTMKNSADDSSYWFAKLGFETLTNIQKISFPKVLEHDRDLIVIAPTGSGKTEAVMVPLLIKLTKNGFLKETPSILIIYITPLRALNRDIKNRLEKICSVFNCDVEVWHGDTSYAVRKRIVKKPPHILLTTPESFQILLIKKDLMNHMLNLYAVVIDELQELINDERGTELFLSLERLDEALQKHVRRIAISASMSEQNARVIGNIIFSNRSFDIALSDIEKVYDVKVVLTENSYQSGVFDVNKVVEKISEIASKWQHSQILLFTNTRTSAEELSFLLRTHKLLSEGDVGLHHGSLSKIEREYVERNFKEGSLKVVVSTSSLELGIDIGSVDLVLQYLSPRQVVKLMQRVGRAGHRETSISKGIVLVPPIITEIVESIVIAKRLQRKDLESEEMHFNSLDVLVHQLVGLTIERGLISIEEFFNIVKKSPLFNGITLEDVEKVASFLNEIGLIKCDDPSRGKCSDSKRGYIYYVTTNMIPDTSQYSAKSIIDHKIVASLDEDFIATCNENDVIVLAGKPWKIVSIDYDEKNVWLAPFTDLAEIVLPRWVGENIPVHRKVAREVCSFLRRFCTCDGLECVNMLLDNYNVDRDVKEFLILNKENICKVYPNDKVLTIELFRIPNEKKTLLAIYTCLGSKASEAFSIVVSKILRDYLKIGNVYRSHQLGTVVFADTDIDTNHIKNLITLLFNLNEKGLVRELIVEELKKTSIFRRNLINVARKMGVISKNSDLKEVKRIINNLMNIPILVDETIREMLVDKIDIQSVIEFIDTLSKDMKIRIIITRKPSPYLQEITQLGALRYIVRNAAMPKELLIELAKRRLLNRKIKAFCLVCGTTFELSINEYLSNVCKTENPFKCAVHCPSCGSKAVTVIDKDDDVAMLKKILLKVKSFGEIGKLNVEERTFLEKFAEAANIIMEYGLACLIALQGIGIGIENAKKVLSKSFDMNTLIQNILEYEEKYLKTRRYWE</sequence>
<keyword evidence="4 12" id="KW-0347">Helicase</keyword>
<dbReference type="GO" id="GO:0005524">
    <property type="term" value="F:ATP binding"/>
    <property type="evidence" value="ECO:0007669"/>
    <property type="project" value="UniProtKB-KW"/>
</dbReference>
<dbReference type="PIRSF" id="PIRSF037307">
    <property type="entry name" value="Lhr-like_helic_prd"/>
    <property type="match status" value="1"/>
</dbReference>
<keyword evidence="2" id="KW-0227">DNA damage</keyword>
<keyword evidence="7" id="KW-0234">DNA repair</keyword>
<evidence type="ECO:0000256" key="2">
    <source>
        <dbReference type="ARBA" id="ARBA00022763"/>
    </source>
</evidence>
<comment type="similarity">
    <text evidence="9">Belongs to the Lhr helicase family. Lhr-Core subfamily.</text>
</comment>
<dbReference type="InterPro" id="IPR001650">
    <property type="entry name" value="Helicase_C-like"/>
</dbReference>
<keyword evidence="3" id="KW-0378">Hydrolase</keyword>
<dbReference type="InterPro" id="IPR011545">
    <property type="entry name" value="DEAD/DEAH_box_helicase_dom"/>
</dbReference>
<dbReference type="Proteomes" id="UP001529235">
    <property type="component" value="Unassembled WGS sequence"/>
</dbReference>
<keyword evidence="1" id="KW-0547">Nucleotide-binding</keyword>
<dbReference type="SMART" id="SM00490">
    <property type="entry name" value="HELICc"/>
    <property type="match status" value="1"/>
</dbReference>